<feature type="repeat" description="TPR" evidence="8">
    <location>
        <begin position="208"/>
        <end position="241"/>
    </location>
</feature>
<accession>A0A6B8M8G3</accession>
<feature type="domain" description="O-GlcNAc transferase C-terminal" evidence="9">
    <location>
        <begin position="382"/>
        <end position="535"/>
    </location>
</feature>
<dbReference type="PROSITE" id="PS50005">
    <property type="entry name" value="TPR"/>
    <property type="match status" value="5"/>
</dbReference>
<dbReference type="InterPro" id="IPR029489">
    <property type="entry name" value="OGT/SEC/SPY_C"/>
</dbReference>
<proteinExistence type="inferred from homology"/>
<dbReference type="SMART" id="SM00028">
    <property type="entry name" value="TPR"/>
    <property type="match status" value="7"/>
</dbReference>
<dbReference type="SUPFAM" id="SSF53756">
    <property type="entry name" value="UDP-Glycosyltransferase/glycogen phosphorylase"/>
    <property type="match status" value="1"/>
</dbReference>
<gene>
    <name evidence="10" type="ORF">F7D14_16230</name>
</gene>
<protein>
    <recommendedName>
        <fullName evidence="3">protein O-GlcNAc transferase</fullName>
        <ecNumber evidence="3">2.4.1.255</ecNumber>
    </recommendedName>
</protein>
<evidence type="ECO:0000313" key="11">
    <source>
        <dbReference type="Proteomes" id="UP000422569"/>
    </source>
</evidence>
<keyword evidence="7 8" id="KW-0802">TPR repeat</keyword>
<dbReference type="EMBL" id="CP044331">
    <property type="protein sequence ID" value="QGM98876.1"/>
    <property type="molecule type" value="Genomic_DNA"/>
</dbReference>
<evidence type="ECO:0000256" key="3">
    <source>
        <dbReference type="ARBA" id="ARBA00011970"/>
    </source>
</evidence>
<sequence>MSGEREKIEKAIGLFRSGDAAGAERLLKKVVAKSPAHFDALYMLGVLLHRTGRQEEAARYLSRAARAQPQNPDVHNTLGAALYAAGRPDDALAALTEAIRLAPERLETLINRADLYAALERFDEAAADYEAVLALDRAALPAYLRLAEIRLHAGAPEQALSVAEAALAMHPMSADVRCVRGNALCELGRFQEALADYDQALAFAPDVAGFHLNRAEALAALDRADEALESYDRALALAPGDAEIFAEKGNLLRRLDRLDDSVIAFNKAIALDPKCAAAYAGRAANLLEAGYRVEALRDYETLAELRGDANHLIELRGFIRRQMCDWSLAPTELSRIEANLREGREIVSAFAILSISGSEAINAQAARLMAPRALTHAPAPKRRFGEKIRIGYFSADFHEHATSHLLAAVLENADRAAFELIGFSFGPQSDDAYRRRISAAFDAFHDVRRLSDEAVAALAREAGVDVAVDLKGLTKGHRAGIFARRAAPIQVNYLGYPASMGAGYIDYIVADRIVIPPGAEADFAEKVIYLPDCYQPNDPSKAISGRAFSRADFGLPEDAFVFCCFNNSYKILPQIFDVWMRALTKTPNAVLWLIEDNKAAVENLGHAAAARGVDASRLVFSSRIRLDEHLARHKLADLFLDTSPYNAHTTASDAIFAGVPVLTCAGSTFAGRVAASLLNAAGLPNMIAENLAAYEALAIELASQPERLSAMRAHLESQGEASPLFDARRYARSLETAYAEIYRRSREGLEPDHIQVAGD</sequence>
<evidence type="ECO:0000259" key="9">
    <source>
        <dbReference type="Pfam" id="PF13844"/>
    </source>
</evidence>
<dbReference type="RefSeq" id="WP_016918750.1">
    <property type="nucleotide sequence ID" value="NZ_CP044331.1"/>
</dbReference>
<keyword evidence="4" id="KW-0328">Glycosyltransferase</keyword>
<evidence type="ECO:0000256" key="1">
    <source>
        <dbReference type="ARBA" id="ARBA00004922"/>
    </source>
</evidence>
<reference evidence="10 11" key="1">
    <citation type="submission" date="2019-09" db="EMBL/GenBank/DDBJ databases">
        <title>Isolation and complete genome sequencing of Methylocystis species.</title>
        <authorList>
            <person name="Rumah B.L."/>
            <person name="Stead C.E."/>
            <person name="Stevens B.C."/>
            <person name="Minton N.P."/>
            <person name="Grosse-Honebrink A."/>
            <person name="Zhang Y."/>
        </authorList>
    </citation>
    <scope>NUCLEOTIDE SEQUENCE [LARGE SCALE GENOMIC DNA]</scope>
    <source>
        <strain evidence="10 11">BRCS2</strain>
    </source>
</reference>
<evidence type="ECO:0000256" key="4">
    <source>
        <dbReference type="ARBA" id="ARBA00022676"/>
    </source>
</evidence>
<dbReference type="SUPFAM" id="SSF48452">
    <property type="entry name" value="TPR-like"/>
    <property type="match status" value="2"/>
</dbReference>
<name>A0A6B8M8G3_9HYPH</name>
<evidence type="ECO:0000313" key="10">
    <source>
        <dbReference type="EMBL" id="QGM98876.1"/>
    </source>
</evidence>
<dbReference type="Pfam" id="PF13844">
    <property type="entry name" value="Glyco_transf_41"/>
    <property type="match status" value="2"/>
</dbReference>
<dbReference type="EC" id="2.4.1.255" evidence="3"/>
<dbReference type="Gene3D" id="3.40.50.2000">
    <property type="entry name" value="Glycogen Phosphorylase B"/>
    <property type="match status" value="1"/>
</dbReference>
<evidence type="ECO:0000256" key="2">
    <source>
        <dbReference type="ARBA" id="ARBA00005386"/>
    </source>
</evidence>
<evidence type="ECO:0000256" key="7">
    <source>
        <dbReference type="ARBA" id="ARBA00022803"/>
    </source>
</evidence>
<dbReference type="PANTHER" id="PTHR44998">
    <property type="match status" value="1"/>
</dbReference>
<dbReference type="PANTHER" id="PTHR44998:SF1">
    <property type="entry name" value="UDP-N-ACETYLGLUCOSAMINE--PEPTIDE N-ACETYLGLUCOSAMINYLTRANSFERASE 110 KDA SUBUNIT"/>
    <property type="match status" value="1"/>
</dbReference>
<dbReference type="KEGG" id="mpar:F7D14_16230"/>
<dbReference type="InterPro" id="IPR019734">
    <property type="entry name" value="TPR_rpt"/>
</dbReference>
<feature type="domain" description="O-GlcNAc transferase C-terminal" evidence="9">
    <location>
        <begin position="549"/>
        <end position="734"/>
    </location>
</feature>
<dbReference type="Gene3D" id="3.40.50.11380">
    <property type="match status" value="1"/>
</dbReference>
<organism evidence="10 11">
    <name type="scientific">Methylocystis parvus</name>
    <dbReference type="NCBI Taxonomy" id="134"/>
    <lineage>
        <taxon>Bacteria</taxon>
        <taxon>Pseudomonadati</taxon>
        <taxon>Pseudomonadota</taxon>
        <taxon>Alphaproteobacteria</taxon>
        <taxon>Hyphomicrobiales</taxon>
        <taxon>Methylocystaceae</taxon>
        <taxon>Methylocystis</taxon>
    </lineage>
</organism>
<feature type="repeat" description="TPR" evidence="8">
    <location>
        <begin position="174"/>
        <end position="207"/>
    </location>
</feature>
<feature type="repeat" description="TPR" evidence="8">
    <location>
        <begin position="72"/>
        <end position="105"/>
    </location>
</feature>
<evidence type="ECO:0000256" key="5">
    <source>
        <dbReference type="ARBA" id="ARBA00022679"/>
    </source>
</evidence>
<dbReference type="GO" id="GO:0097363">
    <property type="term" value="F:protein O-acetylglucosaminyltransferase activity"/>
    <property type="evidence" value="ECO:0007669"/>
    <property type="project" value="UniProtKB-EC"/>
</dbReference>
<keyword evidence="11" id="KW-1185">Reference proteome</keyword>
<feature type="repeat" description="TPR" evidence="8">
    <location>
        <begin position="38"/>
        <end position="71"/>
    </location>
</feature>
<comment type="pathway">
    <text evidence="1">Protein modification; protein glycosylation.</text>
</comment>
<dbReference type="Pfam" id="PF13432">
    <property type="entry name" value="TPR_16"/>
    <property type="match status" value="2"/>
</dbReference>
<dbReference type="Pfam" id="PF14559">
    <property type="entry name" value="TPR_19"/>
    <property type="match status" value="1"/>
</dbReference>
<dbReference type="InterPro" id="IPR011990">
    <property type="entry name" value="TPR-like_helical_dom_sf"/>
</dbReference>
<comment type="similarity">
    <text evidence="2">Belongs to the glycosyltransferase 41 family. O-GlcNAc transferase subfamily.</text>
</comment>
<keyword evidence="5" id="KW-0808">Transferase</keyword>
<dbReference type="Proteomes" id="UP000422569">
    <property type="component" value="Chromosome"/>
</dbReference>
<evidence type="ECO:0000256" key="6">
    <source>
        <dbReference type="ARBA" id="ARBA00022737"/>
    </source>
</evidence>
<keyword evidence="6" id="KW-0677">Repeat</keyword>
<dbReference type="Gene3D" id="1.25.40.10">
    <property type="entry name" value="Tetratricopeptide repeat domain"/>
    <property type="match status" value="4"/>
</dbReference>
<dbReference type="AlphaFoldDB" id="A0A6B8M8G3"/>
<feature type="repeat" description="TPR" evidence="8">
    <location>
        <begin position="242"/>
        <end position="275"/>
    </location>
</feature>
<evidence type="ECO:0000256" key="8">
    <source>
        <dbReference type="PROSITE-ProRule" id="PRU00339"/>
    </source>
</evidence>